<feature type="domain" description="HpcH/HpaI aldolase/citrate lyase" evidence="5">
    <location>
        <begin position="27"/>
        <end position="213"/>
    </location>
</feature>
<dbReference type="OrthoDB" id="2326446at2759"/>
<dbReference type="Gene3D" id="3.20.20.60">
    <property type="entry name" value="Phosphoenolpyruvate-binding domains"/>
    <property type="match status" value="1"/>
</dbReference>
<gene>
    <name evidence="6" type="ORF">NW762_010153</name>
</gene>
<organism evidence="6 7">
    <name type="scientific">Fusarium torreyae</name>
    <dbReference type="NCBI Taxonomy" id="1237075"/>
    <lineage>
        <taxon>Eukaryota</taxon>
        <taxon>Fungi</taxon>
        <taxon>Dikarya</taxon>
        <taxon>Ascomycota</taxon>
        <taxon>Pezizomycotina</taxon>
        <taxon>Sordariomycetes</taxon>
        <taxon>Hypocreomycetidae</taxon>
        <taxon>Hypocreales</taxon>
        <taxon>Nectriaceae</taxon>
        <taxon>Fusarium</taxon>
    </lineage>
</organism>
<dbReference type="GO" id="GO:0046872">
    <property type="term" value="F:metal ion binding"/>
    <property type="evidence" value="ECO:0007669"/>
    <property type="project" value="UniProtKB-KW"/>
</dbReference>
<dbReference type="PANTHER" id="PTHR30502:SF0">
    <property type="entry name" value="PHOSPHOENOLPYRUVATE CARBOXYLASE FAMILY PROTEIN"/>
    <property type="match status" value="1"/>
</dbReference>
<dbReference type="GO" id="GO:0005737">
    <property type="term" value="C:cytoplasm"/>
    <property type="evidence" value="ECO:0007669"/>
    <property type="project" value="TreeGrafter"/>
</dbReference>
<keyword evidence="2" id="KW-0479">Metal-binding</keyword>
<sequence>MLACHNTLKAKSAAGQLCKALGVRLVTNPQVVQLARNAGFDSLFIDLEHSTLSLNDASNLCLAGLSTGITPFVRVPHQCGNGFVQKVLDGGSMGVIFPHVTNAEEAKAAVSISKYPPQGCRSMTGQLPVISLKTFPQSQVIHETNSSGSTVFVMIENVSAVENVNEIAAVEGVDVVLVGSNDLAIELGIAGEFRHETFRRALTQISEACKKYGKVMGLAGIYDQPDIHDWAIHTLDVRFMLCQQDSGLISAGATKCRAAVEAVENASSSSSKTKTNGVNGTNGVNTAL</sequence>
<dbReference type="EMBL" id="JAOQAZ010000023">
    <property type="protein sequence ID" value="KAJ4253759.1"/>
    <property type="molecule type" value="Genomic_DNA"/>
</dbReference>
<reference evidence="6" key="1">
    <citation type="submission" date="2022-09" db="EMBL/GenBank/DDBJ databases">
        <title>Fusarium specimens isolated from Avocado Roots.</title>
        <authorList>
            <person name="Stajich J."/>
            <person name="Roper C."/>
            <person name="Heimlech-Rivalta G."/>
        </authorList>
    </citation>
    <scope>NUCLEOTIDE SEQUENCE</scope>
    <source>
        <strain evidence="6">CF00136</strain>
    </source>
</reference>
<feature type="region of interest" description="Disordered" evidence="4">
    <location>
        <begin position="267"/>
        <end position="288"/>
    </location>
</feature>
<evidence type="ECO:0000256" key="4">
    <source>
        <dbReference type="SAM" id="MobiDB-lite"/>
    </source>
</evidence>
<keyword evidence="7" id="KW-1185">Reference proteome</keyword>
<dbReference type="AlphaFoldDB" id="A0A9W8RT75"/>
<evidence type="ECO:0000256" key="2">
    <source>
        <dbReference type="ARBA" id="ARBA00022723"/>
    </source>
</evidence>
<evidence type="ECO:0000313" key="6">
    <source>
        <dbReference type="EMBL" id="KAJ4253759.1"/>
    </source>
</evidence>
<evidence type="ECO:0000256" key="3">
    <source>
        <dbReference type="ARBA" id="ARBA00023239"/>
    </source>
</evidence>
<dbReference type="SUPFAM" id="SSF51621">
    <property type="entry name" value="Phosphoenolpyruvate/pyruvate domain"/>
    <property type="match status" value="1"/>
</dbReference>
<dbReference type="Pfam" id="PF03328">
    <property type="entry name" value="HpcH_HpaI"/>
    <property type="match status" value="1"/>
</dbReference>
<dbReference type="InterPro" id="IPR040442">
    <property type="entry name" value="Pyrv_kinase-like_dom_sf"/>
</dbReference>
<name>A0A9W8RT75_9HYPO</name>
<dbReference type="PANTHER" id="PTHR30502">
    <property type="entry name" value="2-KETO-3-DEOXY-L-RHAMNONATE ALDOLASE"/>
    <property type="match status" value="1"/>
</dbReference>
<dbReference type="Proteomes" id="UP001152049">
    <property type="component" value="Unassembled WGS sequence"/>
</dbReference>
<protein>
    <recommendedName>
        <fullName evidence="5">HpcH/HpaI aldolase/citrate lyase domain-containing protein</fullName>
    </recommendedName>
</protein>
<dbReference type="InterPro" id="IPR015813">
    <property type="entry name" value="Pyrv/PenolPyrv_kinase-like_dom"/>
</dbReference>
<evidence type="ECO:0000313" key="7">
    <source>
        <dbReference type="Proteomes" id="UP001152049"/>
    </source>
</evidence>
<proteinExistence type="inferred from homology"/>
<comment type="caution">
    <text evidence="6">The sequence shown here is derived from an EMBL/GenBank/DDBJ whole genome shotgun (WGS) entry which is preliminary data.</text>
</comment>
<dbReference type="InterPro" id="IPR005000">
    <property type="entry name" value="Aldolase/citrate-lyase_domain"/>
</dbReference>
<dbReference type="InterPro" id="IPR050251">
    <property type="entry name" value="HpcH-HpaI_aldolase"/>
</dbReference>
<evidence type="ECO:0000256" key="1">
    <source>
        <dbReference type="ARBA" id="ARBA00005568"/>
    </source>
</evidence>
<keyword evidence="3" id="KW-0456">Lyase</keyword>
<evidence type="ECO:0000259" key="5">
    <source>
        <dbReference type="Pfam" id="PF03328"/>
    </source>
</evidence>
<accession>A0A9W8RT75</accession>
<dbReference type="GO" id="GO:0016832">
    <property type="term" value="F:aldehyde-lyase activity"/>
    <property type="evidence" value="ECO:0007669"/>
    <property type="project" value="TreeGrafter"/>
</dbReference>
<comment type="similarity">
    <text evidence="1">Belongs to the HpcH/HpaI aldolase family.</text>
</comment>